<comment type="caution">
    <text evidence="2">The sequence shown here is derived from an EMBL/GenBank/DDBJ whole genome shotgun (WGS) entry which is preliminary data.</text>
</comment>
<keyword evidence="3" id="KW-1185">Reference proteome</keyword>
<gene>
    <name evidence="2" type="ORF">HHI36_013339</name>
</gene>
<feature type="region of interest" description="Disordered" evidence="1">
    <location>
        <begin position="1"/>
        <end position="20"/>
    </location>
</feature>
<sequence>MSAFVTDRPIDETTNSNIENIPIITQNMEADTSAPPPPPLQLPVESATVAQHEISTYTNPVAGCSKDIMPSENNYSPKIIRPYPKSAARTKKITRKTRKLAFLTDTPEKNALALEESEINKSKSGQTSKGGKTTRKKVNRELLARKRKQLRKPESFR</sequence>
<feature type="compositionally biased region" description="Low complexity" evidence="1">
    <location>
        <begin position="122"/>
        <end position="131"/>
    </location>
</feature>
<feature type="region of interest" description="Disordered" evidence="1">
    <location>
        <begin position="99"/>
        <end position="157"/>
    </location>
</feature>
<evidence type="ECO:0000256" key="1">
    <source>
        <dbReference type="SAM" id="MobiDB-lite"/>
    </source>
</evidence>
<evidence type="ECO:0000313" key="3">
    <source>
        <dbReference type="Proteomes" id="UP001516400"/>
    </source>
</evidence>
<proteinExistence type="predicted"/>
<accession>A0ABD2NHV6</accession>
<reference evidence="2 3" key="1">
    <citation type="journal article" date="2021" name="BMC Biol.">
        <title>Horizontally acquired antibacterial genes associated with adaptive radiation of ladybird beetles.</title>
        <authorList>
            <person name="Li H.S."/>
            <person name="Tang X.F."/>
            <person name="Huang Y.H."/>
            <person name="Xu Z.Y."/>
            <person name="Chen M.L."/>
            <person name="Du X.Y."/>
            <person name="Qiu B.Y."/>
            <person name="Chen P.T."/>
            <person name="Zhang W."/>
            <person name="Slipinski A."/>
            <person name="Escalona H.E."/>
            <person name="Waterhouse R.M."/>
            <person name="Zwick A."/>
            <person name="Pang H."/>
        </authorList>
    </citation>
    <scope>NUCLEOTIDE SEQUENCE [LARGE SCALE GENOMIC DNA]</scope>
    <source>
        <strain evidence="2">SYSU2018</strain>
    </source>
</reference>
<dbReference type="Proteomes" id="UP001516400">
    <property type="component" value="Unassembled WGS sequence"/>
</dbReference>
<dbReference type="AlphaFoldDB" id="A0ABD2NHV6"/>
<organism evidence="2 3">
    <name type="scientific">Cryptolaemus montrouzieri</name>
    <dbReference type="NCBI Taxonomy" id="559131"/>
    <lineage>
        <taxon>Eukaryota</taxon>
        <taxon>Metazoa</taxon>
        <taxon>Ecdysozoa</taxon>
        <taxon>Arthropoda</taxon>
        <taxon>Hexapoda</taxon>
        <taxon>Insecta</taxon>
        <taxon>Pterygota</taxon>
        <taxon>Neoptera</taxon>
        <taxon>Endopterygota</taxon>
        <taxon>Coleoptera</taxon>
        <taxon>Polyphaga</taxon>
        <taxon>Cucujiformia</taxon>
        <taxon>Coccinelloidea</taxon>
        <taxon>Coccinellidae</taxon>
        <taxon>Scymninae</taxon>
        <taxon>Scymnini</taxon>
        <taxon>Cryptolaemus</taxon>
    </lineage>
</organism>
<dbReference type="EMBL" id="JABFTP020000103">
    <property type="protein sequence ID" value="KAL3277997.1"/>
    <property type="molecule type" value="Genomic_DNA"/>
</dbReference>
<name>A0ABD2NHV6_9CUCU</name>
<protein>
    <submittedName>
        <fullName evidence="2">Uncharacterized protein</fullName>
    </submittedName>
</protein>
<evidence type="ECO:0000313" key="2">
    <source>
        <dbReference type="EMBL" id="KAL3277997.1"/>
    </source>
</evidence>